<feature type="non-terminal residue" evidence="5">
    <location>
        <position position="218"/>
    </location>
</feature>
<dbReference type="Proteomes" id="UP000574210">
    <property type="component" value="Unassembled WGS sequence"/>
</dbReference>
<dbReference type="AlphaFoldDB" id="A0A7K8SAG1"/>
<keyword evidence="1 2" id="KW-0238">DNA-binding</keyword>
<evidence type="ECO:0000256" key="3">
    <source>
        <dbReference type="SAM" id="MobiDB-lite"/>
    </source>
</evidence>
<evidence type="ECO:0000256" key="2">
    <source>
        <dbReference type="RuleBase" id="RU003894"/>
    </source>
</evidence>
<dbReference type="InterPro" id="IPR005819">
    <property type="entry name" value="H1/H5"/>
</dbReference>
<dbReference type="SMART" id="SM00526">
    <property type="entry name" value="H15"/>
    <property type="match status" value="1"/>
</dbReference>
<feature type="compositionally biased region" description="Basic residues" evidence="3">
    <location>
        <begin position="119"/>
        <end position="133"/>
    </location>
</feature>
<keyword evidence="6" id="KW-1185">Reference proteome</keyword>
<feature type="region of interest" description="Disordered" evidence="3">
    <location>
        <begin position="101"/>
        <end position="218"/>
    </location>
</feature>
<dbReference type="Pfam" id="PF00538">
    <property type="entry name" value="Linker_histone"/>
    <property type="match status" value="1"/>
</dbReference>
<dbReference type="GO" id="GO:0006334">
    <property type="term" value="P:nucleosome assembly"/>
    <property type="evidence" value="ECO:0007669"/>
    <property type="project" value="InterPro"/>
</dbReference>
<feature type="compositionally biased region" description="Basic residues" evidence="3">
    <location>
        <begin position="191"/>
        <end position="218"/>
    </location>
</feature>
<organism evidence="5 6">
    <name type="scientific">Rhodinocichla rosea</name>
    <dbReference type="NCBI Taxonomy" id="58203"/>
    <lineage>
        <taxon>Eukaryota</taxon>
        <taxon>Metazoa</taxon>
        <taxon>Chordata</taxon>
        <taxon>Craniata</taxon>
        <taxon>Vertebrata</taxon>
        <taxon>Euteleostomi</taxon>
        <taxon>Archelosauria</taxon>
        <taxon>Archosauria</taxon>
        <taxon>Dinosauria</taxon>
        <taxon>Saurischia</taxon>
        <taxon>Theropoda</taxon>
        <taxon>Coelurosauria</taxon>
        <taxon>Aves</taxon>
        <taxon>Neognathae</taxon>
        <taxon>Neoaves</taxon>
        <taxon>Telluraves</taxon>
        <taxon>Australaves</taxon>
        <taxon>Passeriformes</taxon>
        <taxon>Thraupidae</taxon>
        <taxon>Rhodinocichla</taxon>
    </lineage>
</organism>
<dbReference type="EMBL" id="VWYZ01000699">
    <property type="protein sequence ID" value="NXF27045.1"/>
    <property type="molecule type" value="Genomic_DNA"/>
</dbReference>
<dbReference type="CDD" id="cd00073">
    <property type="entry name" value="H15"/>
    <property type="match status" value="1"/>
</dbReference>
<comment type="subcellular location">
    <subcellularLocation>
        <location evidence="2">Nucleus</location>
    </subcellularLocation>
</comment>
<comment type="caution">
    <text evidence="5">The sequence shown here is derived from an EMBL/GenBank/DDBJ whole genome shotgun (WGS) entry which is preliminary data.</text>
</comment>
<dbReference type="GO" id="GO:0005634">
    <property type="term" value="C:nucleus"/>
    <property type="evidence" value="ECO:0007669"/>
    <property type="project" value="UniProtKB-SubCell"/>
</dbReference>
<feature type="compositionally biased region" description="Low complexity" evidence="3">
    <location>
        <begin position="159"/>
        <end position="174"/>
    </location>
</feature>
<dbReference type="GO" id="GO:0030527">
    <property type="term" value="F:structural constituent of chromatin"/>
    <property type="evidence" value="ECO:0007669"/>
    <property type="project" value="InterPro"/>
</dbReference>
<feature type="non-terminal residue" evidence="5">
    <location>
        <position position="1"/>
    </location>
</feature>
<comment type="similarity">
    <text evidence="2">Belongs to the histone H1/H5 family.</text>
</comment>
<dbReference type="PRINTS" id="PR00624">
    <property type="entry name" value="HISTONEH5"/>
</dbReference>
<evidence type="ECO:0000313" key="6">
    <source>
        <dbReference type="Proteomes" id="UP000574210"/>
    </source>
</evidence>
<sequence length="218" mass="22957">RMKARTMLDTTLAAPCSRAAPRKMKKVASGPKAREAAGPSVTKLVTRAVSTPKERKELSLATLRKALAVGGYKEEENKSHIKLGPKSLISNGTLVQTKGIGASGSFKLNKKPGDTKEKATKKRTAAKPKKPVAKKTTSLAKKPKKVAMVKKSHKKAKKPAATAAKKAAKNLKGATQAGHAKEAAKSPAKVKAVKPKAAKPKAVKPKVAKAKKAVPKKK</sequence>
<dbReference type="PROSITE" id="PS51504">
    <property type="entry name" value="H15"/>
    <property type="match status" value="1"/>
</dbReference>
<dbReference type="InterPro" id="IPR036390">
    <property type="entry name" value="WH_DNA-bd_sf"/>
</dbReference>
<name>A0A7K8SAG1_9PASS</name>
<dbReference type="Gene3D" id="1.10.10.10">
    <property type="entry name" value="Winged helix-like DNA-binding domain superfamily/Winged helix DNA-binding domain"/>
    <property type="match status" value="1"/>
</dbReference>
<dbReference type="GO" id="GO:0003677">
    <property type="term" value="F:DNA binding"/>
    <property type="evidence" value="ECO:0007669"/>
    <property type="project" value="UniProtKB-KW"/>
</dbReference>
<dbReference type="GO" id="GO:0000786">
    <property type="term" value="C:nucleosome"/>
    <property type="evidence" value="ECO:0007669"/>
    <property type="project" value="InterPro"/>
</dbReference>
<feature type="compositionally biased region" description="Basic residues" evidence="3">
    <location>
        <begin position="141"/>
        <end position="158"/>
    </location>
</feature>
<evidence type="ECO:0000259" key="4">
    <source>
        <dbReference type="PROSITE" id="PS51504"/>
    </source>
</evidence>
<reference evidence="5 6" key="1">
    <citation type="submission" date="2019-09" db="EMBL/GenBank/DDBJ databases">
        <title>Bird 10,000 Genomes (B10K) Project - Family phase.</title>
        <authorList>
            <person name="Zhang G."/>
        </authorList>
    </citation>
    <scope>NUCLEOTIDE SEQUENCE [LARGE SCALE GENOMIC DNA]</scope>
    <source>
        <strain evidence="5">B10K-CU-031-12</strain>
        <tissue evidence="5">Muscle</tissue>
    </source>
</reference>
<dbReference type="InterPro" id="IPR036388">
    <property type="entry name" value="WH-like_DNA-bd_sf"/>
</dbReference>
<evidence type="ECO:0000256" key="1">
    <source>
        <dbReference type="ARBA" id="ARBA00023125"/>
    </source>
</evidence>
<gene>
    <name evidence="5" type="primary">H101_0</name>
    <name evidence="5" type="ORF">RHOROS_R07234</name>
</gene>
<accession>A0A7K8SAG1</accession>
<feature type="domain" description="H15" evidence="4">
    <location>
        <begin position="37"/>
        <end position="110"/>
    </location>
</feature>
<evidence type="ECO:0000313" key="5">
    <source>
        <dbReference type="EMBL" id="NXF27045.1"/>
    </source>
</evidence>
<dbReference type="SUPFAM" id="SSF46785">
    <property type="entry name" value="Winged helix' DNA-binding domain"/>
    <property type="match status" value="1"/>
</dbReference>
<keyword evidence="2" id="KW-0158">Chromosome</keyword>
<dbReference type="InterPro" id="IPR005818">
    <property type="entry name" value="Histone_H1/H5_H15"/>
</dbReference>
<protein>
    <submittedName>
        <fullName evidence="5">H101 protein</fullName>
    </submittedName>
</protein>
<feature type="region of interest" description="Disordered" evidence="3">
    <location>
        <begin position="18"/>
        <end position="40"/>
    </location>
</feature>
<proteinExistence type="inferred from homology"/>
<keyword evidence="2" id="KW-0539">Nucleus</keyword>